<evidence type="ECO:0000259" key="1">
    <source>
        <dbReference type="Pfam" id="PF01261"/>
    </source>
</evidence>
<dbReference type="AlphaFoldDB" id="A0A3A9K806"/>
<evidence type="ECO:0000313" key="3">
    <source>
        <dbReference type="Proteomes" id="UP000281498"/>
    </source>
</evidence>
<dbReference type="PANTHER" id="PTHR12110">
    <property type="entry name" value="HYDROXYPYRUVATE ISOMERASE"/>
    <property type="match status" value="1"/>
</dbReference>
<dbReference type="EMBL" id="PDOE01000005">
    <property type="protein sequence ID" value="RKL66960.1"/>
    <property type="molecule type" value="Genomic_DNA"/>
</dbReference>
<protein>
    <submittedName>
        <fullName evidence="2">Xylose isomerase</fullName>
    </submittedName>
</protein>
<proteinExistence type="predicted"/>
<dbReference type="SUPFAM" id="SSF51658">
    <property type="entry name" value="Xylose isomerase-like"/>
    <property type="match status" value="1"/>
</dbReference>
<gene>
    <name evidence="2" type="ORF">CR203_14135</name>
</gene>
<dbReference type="Pfam" id="PF01261">
    <property type="entry name" value="AP_endonuc_2"/>
    <property type="match status" value="1"/>
</dbReference>
<dbReference type="InterPro" id="IPR050312">
    <property type="entry name" value="IolE/XylAMocC-like"/>
</dbReference>
<sequence length="282" mass="31315">MIKGLSKAGIGDVGEIKQYIHLASKYNFKAIDIDGHSLTEFIKTEGLINAKKFLEDHKVAIGSIGLDVEWRKSEEDFKKGLTQLLSDAKAASSLGCRSCITYIFPSTDMNAAQFMSVATRRLRLCSQILGGFGMRFGLEFVGPHHLRTSLANPFIWNLEQTLDFVDAIGEPNVGLLLDSYHCYTTEFRNEEVSKLDSNQIIHVHINDARPLPVKELLDNDRLYPGEGVIDLPSFLQALKQAGYRGPVTQEVLTPNALKEPAEVLIKKSSIAYSNLFKKAGLD</sequence>
<dbReference type="GO" id="GO:0016853">
    <property type="term" value="F:isomerase activity"/>
    <property type="evidence" value="ECO:0007669"/>
    <property type="project" value="UniProtKB-KW"/>
</dbReference>
<dbReference type="RefSeq" id="WP_110934622.1">
    <property type="nucleotide sequence ID" value="NZ_KZ614146.1"/>
</dbReference>
<accession>A0A3A9K806</accession>
<dbReference type="InterPro" id="IPR036237">
    <property type="entry name" value="Xyl_isomerase-like_sf"/>
</dbReference>
<dbReference type="Gene3D" id="3.20.20.150">
    <property type="entry name" value="Divalent-metal-dependent TIM barrel enzymes"/>
    <property type="match status" value="1"/>
</dbReference>
<reference evidence="2 3" key="1">
    <citation type="submission" date="2017-10" db="EMBL/GenBank/DDBJ databases">
        <title>Bacillus sp. nov., a halophilic bacterium isolated from a Keqin Lake.</title>
        <authorList>
            <person name="Wang H."/>
        </authorList>
    </citation>
    <scope>NUCLEOTIDE SEQUENCE [LARGE SCALE GENOMIC DNA]</scope>
    <source>
        <strain evidence="2 3">KCTC 13187</strain>
    </source>
</reference>
<dbReference type="PANTHER" id="PTHR12110:SF21">
    <property type="entry name" value="XYLOSE ISOMERASE-LIKE TIM BARREL DOMAIN-CONTAINING PROTEIN"/>
    <property type="match status" value="1"/>
</dbReference>
<keyword evidence="2" id="KW-0413">Isomerase</keyword>
<dbReference type="OrthoDB" id="9782626at2"/>
<name>A0A3A9K806_9BACI</name>
<evidence type="ECO:0000313" key="2">
    <source>
        <dbReference type="EMBL" id="RKL66960.1"/>
    </source>
</evidence>
<comment type="caution">
    <text evidence="2">The sequence shown here is derived from an EMBL/GenBank/DDBJ whole genome shotgun (WGS) entry which is preliminary data.</text>
</comment>
<dbReference type="InterPro" id="IPR013022">
    <property type="entry name" value="Xyl_isomerase-like_TIM-brl"/>
</dbReference>
<dbReference type="Proteomes" id="UP000281498">
    <property type="component" value="Unassembled WGS sequence"/>
</dbReference>
<organism evidence="2 3">
    <name type="scientific">Salipaludibacillus neizhouensis</name>
    <dbReference type="NCBI Taxonomy" id="885475"/>
    <lineage>
        <taxon>Bacteria</taxon>
        <taxon>Bacillati</taxon>
        <taxon>Bacillota</taxon>
        <taxon>Bacilli</taxon>
        <taxon>Bacillales</taxon>
        <taxon>Bacillaceae</taxon>
    </lineage>
</organism>
<keyword evidence="3" id="KW-1185">Reference proteome</keyword>
<feature type="domain" description="Xylose isomerase-like TIM barrel" evidence="1">
    <location>
        <begin position="21"/>
        <end position="263"/>
    </location>
</feature>